<protein>
    <submittedName>
        <fullName evidence="2">Uncharacterized protein</fullName>
    </submittedName>
</protein>
<name>A0AAW2GVQ8_9HYME</name>
<dbReference type="Proteomes" id="UP001430953">
    <property type="component" value="Unassembled WGS sequence"/>
</dbReference>
<dbReference type="AlphaFoldDB" id="A0AAW2GVQ8"/>
<dbReference type="EMBL" id="JADYXP020000002">
    <property type="protein sequence ID" value="KAL0131378.1"/>
    <property type="molecule type" value="Genomic_DNA"/>
</dbReference>
<evidence type="ECO:0000313" key="3">
    <source>
        <dbReference type="Proteomes" id="UP001430953"/>
    </source>
</evidence>
<proteinExistence type="predicted"/>
<evidence type="ECO:0000313" key="2">
    <source>
        <dbReference type="EMBL" id="KAL0131378.1"/>
    </source>
</evidence>
<keyword evidence="1" id="KW-1133">Transmembrane helix</keyword>
<accession>A0AAW2GVQ8</accession>
<keyword evidence="3" id="KW-1185">Reference proteome</keyword>
<reference evidence="2 3" key="1">
    <citation type="submission" date="2023-03" db="EMBL/GenBank/DDBJ databases">
        <title>High recombination rates correlate with genetic variation in Cardiocondyla obscurior ants.</title>
        <authorList>
            <person name="Errbii M."/>
        </authorList>
    </citation>
    <scope>NUCLEOTIDE SEQUENCE [LARGE SCALE GENOMIC DNA]</scope>
    <source>
        <strain evidence="2">Alpha-2009</strain>
        <tissue evidence="2">Whole body</tissue>
    </source>
</reference>
<evidence type="ECO:0000256" key="1">
    <source>
        <dbReference type="SAM" id="Phobius"/>
    </source>
</evidence>
<keyword evidence="1" id="KW-0812">Transmembrane</keyword>
<comment type="caution">
    <text evidence="2">The sequence shown here is derived from an EMBL/GenBank/DDBJ whole genome shotgun (WGS) entry which is preliminary data.</text>
</comment>
<gene>
    <name evidence="2" type="ORF">PUN28_002720</name>
</gene>
<feature type="transmembrane region" description="Helical" evidence="1">
    <location>
        <begin position="59"/>
        <end position="79"/>
    </location>
</feature>
<sequence length="85" mass="10242">MRFIARRLSYNVKVRMQQMTGYPSIAAPFHFTSIGSIDRTYQHTYNANLDQRLASTSSFYSDLTFLFFLFRNFFFKYFLNVQFFT</sequence>
<organism evidence="2 3">
    <name type="scientific">Cardiocondyla obscurior</name>
    <dbReference type="NCBI Taxonomy" id="286306"/>
    <lineage>
        <taxon>Eukaryota</taxon>
        <taxon>Metazoa</taxon>
        <taxon>Ecdysozoa</taxon>
        <taxon>Arthropoda</taxon>
        <taxon>Hexapoda</taxon>
        <taxon>Insecta</taxon>
        <taxon>Pterygota</taxon>
        <taxon>Neoptera</taxon>
        <taxon>Endopterygota</taxon>
        <taxon>Hymenoptera</taxon>
        <taxon>Apocrita</taxon>
        <taxon>Aculeata</taxon>
        <taxon>Formicoidea</taxon>
        <taxon>Formicidae</taxon>
        <taxon>Myrmicinae</taxon>
        <taxon>Cardiocondyla</taxon>
    </lineage>
</organism>
<keyword evidence="1" id="KW-0472">Membrane</keyword>